<dbReference type="GO" id="GO:0008270">
    <property type="term" value="F:zinc ion binding"/>
    <property type="evidence" value="ECO:0007669"/>
    <property type="project" value="UniProtKB-UniRule"/>
</dbReference>
<evidence type="ECO:0000256" key="8">
    <source>
        <dbReference type="ARBA" id="ARBA00022771"/>
    </source>
</evidence>
<evidence type="ECO:0000256" key="1">
    <source>
        <dbReference type="ARBA" id="ARBA00000900"/>
    </source>
</evidence>
<dbReference type="InterPro" id="IPR037197">
    <property type="entry name" value="WWE_dom_sf"/>
</dbReference>
<dbReference type="EMBL" id="JABFTP020000165">
    <property type="protein sequence ID" value="KAL3285240.1"/>
    <property type="molecule type" value="Genomic_DNA"/>
</dbReference>
<dbReference type="SMART" id="SM00678">
    <property type="entry name" value="WWE"/>
    <property type="match status" value="1"/>
</dbReference>
<dbReference type="InterPro" id="IPR004170">
    <property type="entry name" value="WWE_dom"/>
</dbReference>
<comment type="subcellular location">
    <subcellularLocation>
        <location evidence="2 12">Cytoplasm</location>
        <location evidence="2 12">Cytosol</location>
    </subcellularLocation>
</comment>
<keyword evidence="4 12" id="KW-0963">Cytoplasm</keyword>
<dbReference type="PROSITE" id="PS50918">
    <property type="entry name" value="WWE"/>
    <property type="match status" value="1"/>
</dbReference>
<keyword evidence="5 12" id="KW-0808">Transferase</keyword>
<keyword evidence="9 12" id="KW-0833">Ubl conjugation pathway</keyword>
<reference evidence="16 17" key="1">
    <citation type="journal article" date="2021" name="BMC Biol.">
        <title>Horizontally acquired antibacterial genes associated with adaptive radiation of ladybird beetles.</title>
        <authorList>
            <person name="Li H.S."/>
            <person name="Tang X.F."/>
            <person name="Huang Y.H."/>
            <person name="Xu Z.Y."/>
            <person name="Chen M.L."/>
            <person name="Du X.Y."/>
            <person name="Qiu B.Y."/>
            <person name="Chen P.T."/>
            <person name="Zhang W."/>
            <person name="Slipinski A."/>
            <person name="Escalona H.E."/>
            <person name="Waterhouse R.M."/>
            <person name="Zwick A."/>
            <person name="Pang H."/>
        </authorList>
    </citation>
    <scope>NUCLEOTIDE SEQUENCE [LARGE SCALE GENOMIC DNA]</scope>
    <source>
        <strain evidence="16">SYSU2018</strain>
    </source>
</reference>
<dbReference type="InterPro" id="IPR018123">
    <property type="entry name" value="WWE-dom_subgr"/>
</dbReference>
<gene>
    <name evidence="16" type="ORF">HHI36_019351</name>
</gene>
<feature type="domain" description="WWE" evidence="15">
    <location>
        <begin position="76"/>
        <end position="153"/>
    </location>
</feature>
<dbReference type="GO" id="GO:0072572">
    <property type="term" value="F:poly-ADP-D-ribose binding"/>
    <property type="evidence" value="ECO:0007669"/>
    <property type="project" value="UniProtKB-UniRule"/>
</dbReference>
<evidence type="ECO:0000256" key="7">
    <source>
        <dbReference type="ARBA" id="ARBA00022723"/>
    </source>
</evidence>
<dbReference type="CDD" id="cd16546">
    <property type="entry name" value="RING-HC_RNF146"/>
    <property type="match status" value="1"/>
</dbReference>
<evidence type="ECO:0000256" key="11">
    <source>
        <dbReference type="PROSITE-ProRule" id="PRU00175"/>
    </source>
</evidence>
<dbReference type="PROSITE" id="PS00518">
    <property type="entry name" value="ZF_RING_1"/>
    <property type="match status" value="1"/>
</dbReference>
<dbReference type="GO" id="GO:0061630">
    <property type="term" value="F:ubiquitin protein ligase activity"/>
    <property type="evidence" value="ECO:0007669"/>
    <property type="project" value="UniProtKB-UniRule"/>
</dbReference>
<dbReference type="SUPFAM" id="SSF117839">
    <property type="entry name" value="WWE domain"/>
    <property type="match status" value="1"/>
</dbReference>
<evidence type="ECO:0000256" key="4">
    <source>
        <dbReference type="ARBA" id="ARBA00022490"/>
    </source>
</evidence>
<dbReference type="Pfam" id="PF02825">
    <property type="entry name" value="WWE"/>
    <property type="match status" value="1"/>
</dbReference>
<dbReference type="Pfam" id="PF13920">
    <property type="entry name" value="zf-C3HC4_3"/>
    <property type="match status" value="1"/>
</dbReference>
<evidence type="ECO:0000313" key="16">
    <source>
        <dbReference type="EMBL" id="KAL3285240.1"/>
    </source>
</evidence>
<sequence>MAEARFNDESQPTKLKDDLECAVCLQPCIHPAQLPCGHIFCFLCVKGIANQSKKCAMCRKEIPRDFIDQPHLVPNNTNAEQTKTYDEGYQWFYEGRNGWWQYDERTSKELESAYKSGDKTCELLIAGFLYVVDLENMVQLRRNDPSRRRNIKRDFASIPKKGIAGLRSDINAREHNVELPTTQLYENSIPITPSNTPQSPTSGRQSPEENNLLERIQALQLCSTDSDGE</sequence>
<comment type="PTM">
    <text evidence="12">Ubiquitinated; autoubiquitinated.</text>
</comment>
<comment type="caution">
    <text evidence="16">The sequence shown here is derived from an EMBL/GenBank/DDBJ whole genome shotgun (WGS) entry which is preliminary data.</text>
</comment>
<evidence type="ECO:0000256" key="12">
    <source>
        <dbReference type="RuleBase" id="RU367115"/>
    </source>
</evidence>
<feature type="domain" description="RING-type" evidence="14">
    <location>
        <begin position="21"/>
        <end position="59"/>
    </location>
</feature>
<evidence type="ECO:0000259" key="15">
    <source>
        <dbReference type="PROSITE" id="PS50918"/>
    </source>
</evidence>
<dbReference type="PANTHER" id="PTHR13417:SF2">
    <property type="entry name" value="E3 UBIQUITIN-PROTEIN LIGASE RNF146"/>
    <property type="match status" value="1"/>
</dbReference>
<dbReference type="InterPro" id="IPR044110">
    <property type="entry name" value="RING-HC_RNF146"/>
</dbReference>
<evidence type="ECO:0000256" key="5">
    <source>
        <dbReference type="ARBA" id="ARBA00022679"/>
    </source>
</evidence>
<evidence type="ECO:0000256" key="6">
    <source>
        <dbReference type="ARBA" id="ARBA00022687"/>
    </source>
</evidence>
<evidence type="ECO:0000313" key="17">
    <source>
        <dbReference type="Proteomes" id="UP001516400"/>
    </source>
</evidence>
<comment type="domain">
    <text evidence="12">The WWE domain mediates non-covalent poly(ADP-ribose)-binding.</text>
</comment>
<dbReference type="SUPFAM" id="SSF57850">
    <property type="entry name" value="RING/U-box"/>
    <property type="match status" value="1"/>
</dbReference>
<dbReference type="EC" id="2.3.2.27" evidence="12"/>
<dbReference type="InterPro" id="IPR001841">
    <property type="entry name" value="Znf_RING"/>
</dbReference>
<protein>
    <recommendedName>
        <fullName evidence="12">E3 ubiquitin-protein ligase</fullName>
        <ecNumber evidence="12">2.3.2.27</ecNumber>
    </recommendedName>
</protein>
<dbReference type="SMART" id="SM00184">
    <property type="entry name" value="RING"/>
    <property type="match status" value="1"/>
</dbReference>
<dbReference type="PANTHER" id="PTHR13417">
    <property type="entry name" value="E3 UBIQUITIN-PROTEIN LIGASE RNF146"/>
    <property type="match status" value="1"/>
</dbReference>
<comment type="pathway">
    <text evidence="3 12">Protein modification; protein ubiquitination.</text>
</comment>
<evidence type="ECO:0000259" key="14">
    <source>
        <dbReference type="PROSITE" id="PS50089"/>
    </source>
</evidence>
<evidence type="ECO:0000256" key="13">
    <source>
        <dbReference type="SAM" id="MobiDB-lite"/>
    </source>
</evidence>
<dbReference type="InterPro" id="IPR017907">
    <property type="entry name" value="Znf_RING_CS"/>
</dbReference>
<feature type="compositionally biased region" description="Polar residues" evidence="13">
    <location>
        <begin position="182"/>
        <end position="209"/>
    </location>
</feature>
<comment type="catalytic activity">
    <reaction evidence="1 12">
        <text>S-ubiquitinyl-[E2 ubiquitin-conjugating enzyme]-L-cysteine + [acceptor protein]-L-lysine = [E2 ubiquitin-conjugating enzyme]-L-cysteine + N(6)-ubiquitinyl-[acceptor protein]-L-lysine.</text>
        <dbReference type="EC" id="2.3.2.27"/>
    </reaction>
</comment>
<keyword evidence="6" id="KW-0879">Wnt signaling pathway</keyword>
<dbReference type="Gene3D" id="3.30.720.50">
    <property type="match status" value="1"/>
</dbReference>
<dbReference type="Gene3D" id="3.30.40.10">
    <property type="entry name" value="Zinc/RING finger domain, C3HC4 (zinc finger)"/>
    <property type="match status" value="1"/>
</dbReference>
<keyword evidence="8 11" id="KW-0863">Zinc-finger</keyword>
<evidence type="ECO:0000256" key="10">
    <source>
        <dbReference type="ARBA" id="ARBA00022833"/>
    </source>
</evidence>
<keyword evidence="10 12" id="KW-0862">Zinc</keyword>
<dbReference type="InterPro" id="IPR033509">
    <property type="entry name" value="RNF146"/>
</dbReference>
<name>A0ABD2P381_9CUCU</name>
<dbReference type="GO" id="GO:0006511">
    <property type="term" value="P:ubiquitin-dependent protein catabolic process"/>
    <property type="evidence" value="ECO:0007669"/>
    <property type="project" value="UniProtKB-UniRule"/>
</dbReference>
<keyword evidence="17" id="KW-1185">Reference proteome</keyword>
<keyword evidence="7 12" id="KW-0479">Metal-binding</keyword>
<accession>A0ABD2P381</accession>
<feature type="region of interest" description="Disordered" evidence="13">
    <location>
        <begin position="182"/>
        <end position="210"/>
    </location>
</feature>
<dbReference type="AlphaFoldDB" id="A0ABD2P381"/>
<dbReference type="GO" id="GO:0005829">
    <property type="term" value="C:cytosol"/>
    <property type="evidence" value="ECO:0007669"/>
    <property type="project" value="UniProtKB-SubCell"/>
</dbReference>
<organism evidence="16 17">
    <name type="scientific">Cryptolaemus montrouzieri</name>
    <dbReference type="NCBI Taxonomy" id="559131"/>
    <lineage>
        <taxon>Eukaryota</taxon>
        <taxon>Metazoa</taxon>
        <taxon>Ecdysozoa</taxon>
        <taxon>Arthropoda</taxon>
        <taxon>Hexapoda</taxon>
        <taxon>Insecta</taxon>
        <taxon>Pterygota</taxon>
        <taxon>Neoptera</taxon>
        <taxon>Endopterygota</taxon>
        <taxon>Coleoptera</taxon>
        <taxon>Polyphaga</taxon>
        <taxon>Cucujiformia</taxon>
        <taxon>Coccinelloidea</taxon>
        <taxon>Coccinellidae</taxon>
        <taxon>Scymninae</taxon>
        <taxon>Scymnini</taxon>
        <taxon>Cryptolaemus</taxon>
    </lineage>
</organism>
<dbReference type="GO" id="GO:0016055">
    <property type="term" value="P:Wnt signaling pathway"/>
    <property type="evidence" value="ECO:0007669"/>
    <property type="project" value="UniProtKB-KW"/>
</dbReference>
<comment type="function">
    <text evidence="12">E3 ubiquitin-protein ligase that specifically binds poly-ADP-ribosylated proteins and mediates their ubiquitination and subsequent degradation.</text>
</comment>
<evidence type="ECO:0000256" key="3">
    <source>
        <dbReference type="ARBA" id="ARBA00004906"/>
    </source>
</evidence>
<dbReference type="Proteomes" id="UP001516400">
    <property type="component" value="Unassembled WGS sequence"/>
</dbReference>
<evidence type="ECO:0000256" key="9">
    <source>
        <dbReference type="ARBA" id="ARBA00022786"/>
    </source>
</evidence>
<dbReference type="GO" id="GO:0051865">
    <property type="term" value="P:protein autoubiquitination"/>
    <property type="evidence" value="ECO:0007669"/>
    <property type="project" value="UniProtKB-UniRule"/>
</dbReference>
<proteinExistence type="predicted"/>
<dbReference type="PROSITE" id="PS50089">
    <property type="entry name" value="ZF_RING_2"/>
    <property type="match status" value="1"/>
</dbReference>
<dbReference type="InterPro" id="IPR013083">
    <property type="entry name" value="Znf_RING/FYVE/PHD"/>
</dbReference>
<evidence type="ECO:0000256" key="2">
    <source>
        <dbReference type="ARBA" id="ARBA00004514"/>
    </source>
</evidence>
<dbReference type="FunFam" id="3.30.720.50:FF:000003">
    <property type="entry name" value="E3 ubiquitin-protein ligase RNF146"/>
    <property type="match status" value="1"/>
</dbReference>